<name>A0A077M1Q5_9MICO</name>
<evidence type="ECO:0000313" key="4">
    <source>
        <dbReference type="EMBL" id="CCH78134.1"/>
    </source>
</evidence>
<keyword evidence="5" id="KW-1185">Reference proteome</keyword>
<protein>
    <submittedName>
        <fullName evidence="4">Patatin</fullName>
    </submittedName>
</protein>
<dbReference type="Pfam" id="PF01734">
    <property type="entry name" value="Patatin"/>
    <property type="match status" value="1"/>
</dbReference>
<evidence type="ECO:0000256" key="1">
    <source>
        <dbReference type="ARBA" id="ARBA00023098"/>
    </source>
</evidence>
<proteinExistence type="predicted"/>
<dbReference type="PROSITE" id="PS51635">
    <property type="entry name" value="PNPLA"/>
    <property type="match status" value="1"/>
</dbReference>
<feature type="domain" description="PNPLA" evidence="3">
    <location>
        <begin position="46"/>
        <end position="237"/>
    </location>
</feature>
<reference evidence="4 5" key="1">
    <citation type="journal article" date="2013" name="ISME J.">
        <title>A metabolic model for members of the genus Tetrasphaera involved in enhanced biological phosphorus removal.</title>
        <authorList>
            <person name="Kristiansen R."/>
            <person name="Nguyen H.T.T."/>
            <person name="Saunders A.M."/>
            <person name="Nielsen J.L."/>
            <person name="Wimmer R."/>
            <person name="Le V.Q."/>
            <person name="McIlroy S.J."/>
            <person name="Petrovski S."/>
            <person name="Seviour R.J."/>
            <person name="Calteau A."/>
            <person name="Nielsen K.L."/>
            <person name="Nielsen P.H."/>
        </authorList>
    </citation>
    <scope>NUCLEOTIDE SEQUENCE [LARGE SCALE GENOMIC DNA]</scope>
    <source>
        <strain evidence="4 5">T1-X7</strain>
    </source>
</reference>
<keyword evidence="2" id="KW-0378">Hydrolase</keyword>
<dbReference type="EMBL" id="CAJB01000176">
    <property type="protein sequence ID" value="CCH78134.1"/>
    <property type="molecule type" value="Genomic_DNA"/>
</dbReference>
<comment type="caution">
    <text evidence="4">The sequence shown here is derived from an EMBL/GenBank/DDBJ whole genome shotgun (WGS) entry which is preliminary data.</text>
</comment>
<keyword evidence="1 2" id="KW-0443">Lipid metabolism</keyword>
<feature type="active site" description="Proton acceptor" evidence="2">
    <location>
        <position position="224"/>
    </location>
</feature>
<evidence type="ECO:0000256" key="2">
    <source>
        <dbReference type="PROSITE-ProRule" id="PRU01161"/>
    </source>
</evidence>
<accession>A0A077M1Q5</accession>
<feature type="short sequence motif" description="DGA/G" evidence="2">
    <location>
        <begin position="224"/>
        <end position="226"/>
    </location>
</feature>
<dbReference type="AlphaFoldDB" id="A0A077M1Q5"/>
<feature type="active site" description="Nucleophile" evidence="2">
    <location>
        <position position="83"/>
    </location>
</feature>
<gene>
    <name evidence="4" type="ORF">BN12_2570007</name>
</gene>
<dbReference type="GO" id="GO:0016042">
    <property type="term" value="P:lipid catabolic process"/>
    <property type="evidence" value="ECO:0007669"/>
    <property type="project" value="UniProtKB-UniRule"/>
</dbReference>
<dbReference type="GO" id="GO:0016787">
    <property type="term" value="F:hydrolase activity"/>
    <property type="evidence" value="ECO:0007669"/>
    <property type="project" value="UniProtKB-UniRule"/>
</dbReference>
<evidence type="ECO:0000313" key="5">
    <source>
        <dbReference type="Proteomes" id="UP000035721"/>
    </source>
</evidence>
<keyword evidence="2" id="KW-0442">Lipid degradation</keyword>
<feature type="short sequence motif" description="GXGXXG" evidence="2">
    <location>
        <begin position="50"/>
        <end position="55"/>
    </location>
</feature>
<dbReference type="Proteomes" id="UP000035721">
    <property type="component" value="Unassembled WGS sequence"/>
</dbReference>
<sequence length="317" mass="33264">MDVAATVKERVDAFARQRRWRTPDPATDAEPFYTAYVPAVTRGRALVLGGGGATGIGWMAGLIVGLADRGVDLGLADTVIGTSAGSVVGAHLRVGLPMADSVRRLASGAIAVPPGKVRTSDALRFVMAQSVPGSPSRGRALIGRAALRAQTADEQDWVSAVGDELVGEPWPPQRLVITAVDAETGESVAFDGHSGVPLHLAMAASCAVPKVYPSVEINGRRYVDGGVRTTTNADLAKGHDRVVVIAPIPYAVHRRDRPRDLLATLGPDVRSCVVAPDAASRHAMGRDVLDVSRVEASARAGYAQAESVEDTVRSVWE</sequence>
<dbReference type="Gene3D" id="3.40.1090.10">
    <property type="entry name" value="Cytosolic phospholipase A2 catalytic domain"/>
    <property type="match status" value="2"/>
</dbReference>
<dbReference type="SUPFAM" id="SSF52151">
    <property type="entry name" value="FabD/lysophospholipase-like"/>
    <property type="match status" value="1"/>
</dbReference>
<dbReference type="InterPro" id="IPR002641">
    <property type="entry name" value="PNPLA_dom"/>
</dbReference>
<dbReference type="STRING" id="1194083.BN12_2570007"/>
<evidence type="ECO:0000259" key="3">
    <source>
        <dbReference type="PROSITE" id="PS51635"/>
    </source>
</evidence>
<dbReference type="InterPro" id="IPR016035">
    <property type="entry name" value="Acyl_Trfase/lysoPLipase"/>
</dbReference>
<organism evidence="4 5">
    <name type="scientific">Nostocoides japonicum T1-X7</name>
    <dbReference type="NCBI Taxonomy" id="1194083"/>
    <lineage>
        <taxon>Bacteria</taxon>
        <taxon>Bacillati</taxon>
        <taxon>Actinomycetota</taxon>
        <taxon>Actinomycetes</taxon>
        <taxon>Micrococcales</taxon>
        <taxon>Intrasporangiaceae</taxon>
        <taxon>Nostocoides</taxon>
    </lineage>
</organism>
<feature type="short sequence motif" description="GXSXG" evidence="2">
    <location>
        <begin position="81"/>
        <end position="85"/>
    </location>
</feature>